<dbReference type="OrthoDB" id="9786919at2"/>
<dbReference type="InterPro" id="IPR036097">
    <property type="entry name" value="HisK_dim/P_sf"/>
</dbReference>
<evidence type="ECO:0000256" key="2">
    <source>
        <dbReference type="ARBA" id="ARBA00004236"/>
    </source>
</evidence>
<evidence type="ECO:0000256" key="8">
    <source>
        <dbReference type="ARBA" id="ARBA00022989"/>
    </source>
</evidence>
<evidence type="ECO:0000256" key="5">
    <source>
        <dbReference type="ARBA" id="ARBA00022679"/>
    </source>
</evidence>
<dbReference type="EMBL" id="BNAV01000003">
    <property type="protein sequence ID" value="GHF54040.1"/>
    <property type="molecule type" value="Genomic_DNA"/>
</dbReference>
<dbReference type="Pfam" id="PF00512">
    <property type="entry name" value="HisKA"/>
    <property type="match status" value="1"/>
</dbReference>
<dbReference type="Gene3D" id="3.30.565.10">
    <property type="entry name" value="Histidine kinase-like ATPase, C-terminal domain"/>
    <property type="match status" value="1"/>
</dbReference>
<evidence type="ECO:0000256" key="3">
    <source>
        <dbReference type="ARBA" id="ARBA00012438"/>
    </source>
</evidence>
<comment type="subcellular location">
    <subcellularLocation>
        <location evidence="2">Cell membrane</location>
    </subcellularLocation>
</comment>
<dbReference type="EC" id="2.7.13.3" evidence="3"/>
<reference evidence="13" key="2">
    <citation type="submission" date="2020-09" db="EMBL/GenBank/DDBJ databases">
        <authorList>
            <person name="Sun Q."/>
            <person name="Zhou Y."/>
        </authorList>
    </citation>
    <scope>NUCLEOTIDE SEQUENCE</scope>
    <source>
        <strain evidence="13">CGMCC 4.7679</strain>
    </source>
</reference>
<dbReference type="CDD" id="cd00082">
    <property type="entry name" value="HisKA"/>
    <property type="match status" value="1"/>
</dbReference>
<feature type="domain" description="HAMP" evidence="12">
    <location>
        <begin position="187"/>
        <end position="239"/>
    </location>
</feature>
<dbReference type="SUPFAM" id="SSF47384">
    <property type="entry name" value="Homodimeric domain of signal transducing histidine kinase"/>
    <property type="match status" value="1"/>
</dbReference>
<feature type="domain" description="Histidine kinase" evidence="11">
    <location>
        <begin position="254"/>
        <end position="463"/>
    </location>
</feature>
<dbReference type="AlphaFoldDB" id="A0A8H9IXQ0"/>
<evidence type="ECO:0000256" key="9">
    <source>
        <dbReference type="ARBA" id="ARBA00023012"/>
    </source>
</evidence>
<keyword evidence="5" id="KW-0808">Transferase</keyword>
<keyword evidence="14" id="KW-1185">Reference proteome</keyword>
<organism evidence="13 14">
    <name type="scientific">Amycolatopsis bartoniae</name>
    <dbReference type="NCBI Taxonomy" id="941986"/>
    <lineage>
        <taxon>Bacteria</taxon>
        <taxon>Bacillati</taxon>
        <taxon>Actinomycetota</taxon>
        <taxon>Actinomycetes</taxon>
        <taxon>Pseudonocardiales</taxon>
        <taxon>Pseudonocardiaceae</taxon>
        <taxon>Amycolatopsis</taxon>
    </lineage>
</organism>
<sequence>MSRLWPRGLRARLLVAFVLVAVLTAAAVAWSSAGSASTALVTSAQQRLTETLSGQIAAAAPQLTYPPDQAALDRLRAAVGPDTLVTYRELRAGDGATGLVTDALRAAVHDRLVTQRITAGGVPWLLVGTPVMVTAPDGTRTPSGIEVYALRDLSGVEQQLNALARTAIGTAALALPVAVLLALLAARSVVRPVRELRDTARRLAAGDLGARSPPRGADELAELTVTVNEMAESVQASMAAQQRLRADARRFAADVSHELRTPLSTMTAVVEVLAATADGMTPEARESAQLAITETARLVRLVEDLMEVSRFDAGTAHLRLEEVDVTAAVRDCLRARGWLDRVELVAPQRVSLRADRRRLDVVFANLVGNALRHGAPPVRVHVSASPDQVSVEVTDSGPGLPETVLPHVFDRFYKADTARTRTPGSGLGLAIALENARLHGGDLSAGNADGGGARFVLRLPRNGEDR</sequence>
<dbReference type="InterPro" id="IPR050428">
    <property type="entry name" value="TCS_sensor_his_kinase"/>
</dbReference>
<evidence type="ECO:0000313" key="14">
    <source>
        <dbReference type="Proteomes" id="UP000658656"/>
    </source>
</evidence>
<dbReference type="PROSITE" id="PS50885">
    <property type="entry name" value="HAMP"/>
    <property type="match status" value="1"/>
</dbReference>
<keyword evidence="4" id="KW-0597">Phosphoprotein</keyword>
<keyword evidence="9" id="KW-0902">Two-component regulatory system</keyword>
<dbReference type="SMART" id="SM00387">
    <property type="entry name" value="HATPase_c"/>
    <property type="match status" value="1"/>
</dbReference>
<dbReference type="InterPro" id="IPR005467">
    <property type="entry name" value="His_kinase_dom"/>
</dbReference>
<dbReference type="PANTHER" id="PTHR45436:SF5">
    <property type="entry name" value="SENSOR HISTIDINE KINASE TRCS"/>
    <property type="match status" value="1"/>
</dbReference>
<dbReference type="Gene3D" id="6.10.340.10">
    <property type="match status" value="1"/>
</dbReference>
<keyword evidence="7 13" id="KW-0418">Kinase</keyword>
<dbReference type="CDD" id="cd06225">
    <property type="entry name" value="HAMP"/>
    <property type="match status" value="1"/>
</dbReference>
<evidence type="ECO:0000256" key="10">
    <source>
        <dbReference type="ARBA" id="ARBA00023136"/>
    </source>
</evidence>
<dbReference type="SUPFAM" id="SSF55874">
    <property type="entry name" value="ATPase domain of HSP90 chaperone/DNA topoisomerase II/histidine kinase"/>
    <property type="match status" value="1"/>
</dbReference>
<proteinExistence type="predicted"/>
<dbReference type="InterPro" id="IPR003594">
    <property type="entry name" value="HATPase_dom"/>
</dbReference>
<dbReference type="CDD" id="cd00075">
    <property type="entry name" value="HATPase"/>
    <property type="match status" value="1"/>
</dbReference>
<dbReference type="InterPro" id="IPR003661">
    <property type="entry name" value="HisK_dim/P_dom"/>
</dbReference>
<accession>A0A8H9IXQ0</accession>
<dbReference type="SMART" id="SM00304">
    <property type="entry name" value="HAMP"/>
    <property type="match status" value="1"/>
</dbReference>
<dbReference type="GO" id="GO:0000155">
    <property type="term" value="F:phosphorelay sensor kinase activity"/>
    <property type="evidence" value="ECO:0007669"/>
    <property type="project" value="InterPro"/>
</dbReference>
<evidence type="ECO:0000313" key="13">
    <source>
        <dbReference type="EMBL" id="GHF54040.1"/>
    </source>
</evidence>
<dbReference type="RefSeq" id="WP_145935278.1">
    <property type="nucleotide sequence ID" value="NZ_BNAV01000003.1"/>
</dbReference>
<dbReference type="PANTHER" id="PTHR45436">
    <property type="entry name" value="SENSOR HISTIDINE KINASE YKOH"/>
    <property type="match status" value="1"/>
</dbReference>
<comment type="caution">
    <text evidence="13">The sequence shown here is derived from an EMBL/GenBank/DDBJ whole genome shotgun (WGS) entry which is preliminary data.</text>
</comment>
<evidence type="ECO:0000256" key="6">
    <source>
        <dbReference type="ARBA" id="ARBA00022692"/>
    </source>
</evidence>
<reference evidence="13" key="1">
    <citation type="journal article" date="2014" name="Int. J. Syst. Evol. Microbiol.">
        <title>Complete genome sequence of Corynebacterium casei LMG S-19264T (=DSM 44701T), isolated from a smear-ripened cheese.</title>
        <authorList>
            <consortium name="US DOE Joint Genome Institute (JGI-PGF)"/>
            <person name="Walter F."/>
            <person name="Albersmeier A."/>
            <person name="Kalinowski J."/>
            <person name="Ruckert C."/>
        </authorList>
    </citation>
    <scope>NUCLEOTIDE SEQUENCE</scope>
    <source>
        <strain evidence="13">CGMCC 4.7679</strain>
    </source>
</reference>
<dbReference type="PRINTS" id="PR00344">
    <property type="entry name" value="BCTRLSENSOR"/>
</dbReference>
<dbReference type="PROSITE" id="PS50109">
    <property type="entry name" value="HIS_KIN"/>
    <property type="match status" value="1"/>
</dbReference>
<comment type="catalytic activity">
    <reaction evidence="1">
        <text>ATP + protein L-histidine = ADP + protein N-phospho-L-histidine.</text>
        <dbReference type="EC" id="2.7.13.3"/>
    </reaction>
</comment>
<keyword evidence="6" id="KW-0812">Transmembrane</keyword>
<dbReference type="GO" id="GO:0005886">
    <property type="term" value="C:plasma membrane"/>
    <property type="evidence" value="ECO:0007669"/>
    <property type="project" value="UniProtKB-SubCell"/>
</dbReference>
<keyword evidence="8" id="KW-1133">Transmembrane helix</keyword>
<dbReference type="Gene3D" id="1.10.287.130">
    <property type="match status" value="1"/>
</dbReference>
<dbReference type="InterPro" id="IPR036890">
    <property type="entry name" value="HATPase_C_sf"/>
</dbReference>
<evidence type="ECO:0000256" key="1">
    <source>
        <dbReference type="ARBA" id="ARBA00000085"/>
    </source>
</evidence>
<keyword evidence="10" id="KW-0472">Membrane</keyword>
<protein>
    <recommendedName>
        <fullName evidence="3">histidine kinase</fullName>
        <ecNumber evidence="3">2.7.13.3</ecNumber>
    </recommendedName>
</protein>
<evidence type="ECO:0000256" key="7">
    <source>
        <dbReference type="ARBA" id="ARBA00022777"/>
    </source>
</evidence>
<dbReference type="SUPFAM" id="SSF158472">
    <property type="entry name" value="HAMP domain-like"/>
    <property type="match status" value="1"/>
</dbReference>
<evidence type="ECO:0000259" key="12">
    <source>
        <dbReference type="PROSITE" id="PS50885"/>
    </source>
</evidence>
<name>A0A8H9IXQ0_9PSEU</name>
<dbReference type="FunFam" id="1.10.287.130:FF:000001">
    <property type="entry name" value="Two-component sensor histidine kinase"/>
    <property type="match status" value="1"/>
</dbReference>
<dbReference type="Pfam" id="PF00672">
    <property type="entry name" value="HAMP"/>
    <property type="match status" value="1"/>
</dbReference>
<dbReference type="InterPro" id="IPR004358">
    <property type="entry name" value="Sig_transdc_His_kin-like_C"/>
</dbReference>
<dbReference type="Pfam" id="PF02518">
    <property type="entry name" value="HATPase_c"/>
    <property type="match status" value="1"/>
</dbReference>
<dbReference type="SMART" id="SM00388">
    <property type="entry name" value="HisKA"/>
    <property type="match status" value="1"/>
</dbReference>
<gene>
    <name evidence="13" type="primary">mtrB</name>
    <name evidence="13" type="ORF">GCM10017566_29400</name>
</gene>
<dbReference type="Proteomes" id="UP000658656">
    <property type="component" value="Unassembled WGS sequence"/>
</dbReference>
<evidence type="ECO:0000259" key="11">
    <source>
        <dbReference type="PROSITE" id="PS50109"/>
    </source>
</evidence>
<evidence type="ECO:0000256" key="4">
    <source>
        <dbReference type="ARBA" id="ARBA00022553"/>
    </source>
</evidence>
<dbReference type="InterPro" id="IPR003660">
    <property type="entry name" value="HAMP_dom"/>
</dbReference>